<dbReference type="GO" id="GO:0033194">
    <property type="term" value="P:response to hydroperoxide"/>
    <property type="evidence" value="ECO:0007669"/>
    <property type="project" value="TreeGrafter"/>
</dbReference>
<comment type="similarity">
    <text evidence="1">Belongs to the UPF0246 family.</text>
</comment>
<proteinExistence type="inferred from homology"/>
<protein>
    <recommendedName>
        <fullName evidence="1">UPF0246 protein D1614_14565</fullName>
    </recommendedName>
</protein>
<dbReference type="GO" id="GO:0005829">
    <property type="term" value="C:cytosol"/>
    <property type="evidence" value="ECO:0007669"/>
    <property type="project" value="TreeGrafter"/>
</dbReference>
<dbReference type="PANTHER" id="PTHR30283">
    <property type="entry name" value="PEROXIDE STRESS RESPONSE PROTEIN YAAA"/>
    <property type="match status" value="1"/>
</dbReference>
<keyword evidence="3" id="KW-1185">Reference proteome</keyword>
<comment type="caution">
    <text evidence="2">The sequence shown here is derived from an EMBL/GenBank/DDBJ whole genome shotgun (WGS) entry which is preliminary data.</text>
</comment>
<dbReference type="OrthoDB" id="9777133at2"/>
<dbReference type="AlphaFoldDB" id="A0A399SZ78"/>
<dbReference type="EMBL" id="QWGR01000008">
    <property type="protein sequence ID" value="RIJ47341.1"/>
    <property type="molecule type" value="Genomic_DNA"/>
</dbReference>
<dbReference type="RefSeq" id="WP_119438698.1">
    <property type="nucleotide sequence ID" value="NZ_QWGR01000008.1"/>
</dbReference>
<sequence length="255" mass="29003">MLIVISPAKSLDFETAPTTATFTRPDMLDESEKLMSRLRKMKPKQLSELMGISAALGQLNYERNQTWQPPFTPENAKQAILAFNGDVYQGLDAPSLTEDQLMLLQNKLRILSGLYGVLRPLDLIQPYRLEMGTKLKYLRSDDLYAFWKSKITPKIKEAIAESGSQVLINLASNEYYKSIDPKKLGAEIVTPEFKDMKNGEYKMISFFAKKARGLMTRFIIENKVEKVEDLQAFDSEGYVFNPRLSKPGKPVFTRG</sequence>
<dbReference type="HAMAP" id="MF_00652">
    <property type="entry name" value="UPF0246"/>
    <property type="match status" value="1"/>
</dbReference>
<dbReference type="NCBIfam" id="NF002542">
    <property type="entry name" value="PRK02101.1-3"/>
    <property type="match status" value="1"/>
</dbReference>
<dbReference type="Pfam" id="PF03883">
    <property type="entry name" value="H2O2_YaaD"/>
    <property type="match status" value="1"/>
</dbReference>
<evidence type="ECO:0000313" key="2">
    <source>
        <dbReference type="EMBL" id="RIJ47341.1"/>
    </source>
</evidence>
<dbReference type="Proteomes" id="UP000265926">
    <property type="component" value="Unassembled WGS sequence"/>
</dbReference>
<gene>
    <name evidence="2" type="primary">yaaA</name>
    <name evidence="2" type="ORF">D1614_14565</name>
</gene>
<evidence type="ECO:0000256" key="1">
    <source>
        <dbReference type="HAMAP-Rule" id="MF_00652"/>
    </source>
</evidence>
<dbReference type="InterPro" id="IPR005583">
    <property type="entry name" value="YaaA"/>
</dbReference>
<reference evidence="2 3" key="1">
    <citation type="submission" date="2018-08" db="EMBL/GenBank/DDBJ databases">
        <title>Pallidiluteibacterium maritimus gen. nov., sp. nov., isolated from coastal sediment.</title>
        <authorList>
            <person name="Zhou L.Y."/>
        </authorList>
    </citation>
    <scope>NUCLEOTIDE SEQUENCE [LARGE SCALE GENOMIC DNA]</scope>
    <source>
        <strain evidence="2 3">XSD2</strain>
    </source>
</reference>
<dbReference type="NCBIfam" id="NF002541">
    <property type="entry name" value="PRK02101.1-1"/>
    <property type="match status" value="1"/>
</dbReference>
<evidence type="ECO:0000313" key="3">
    <source>
        <dbReference type="Proteomes" id="UP000265926"/>
    </source>
</evidence>
<name>A0A399SZ78_9BACT</name>
<dbReference type="PANTHER" id="PTHR30283:SF4">
    <property type="entry name" value="PEROXIDE STRESS RESISTANCE PROTEIN YAAA"/>
    <property type="match status" value="1"/>
</dbReference>
<organism evidence="2 3">
    <name type="scientific">Maribellus luteus</name>
    <dbReference type="NCBI Taxonomy" id="2305463"/>
    <lineage>
        <taxon>Bacteria</taxon>
        <taxon>Pseudomonadati</taxon>
        <taxon>Bacteroidota</taxon>
        <taxon>Bacteroidia</taxon>
        <taxon>Marinilabiliales</taxon>
        <taxon>Prolixibacteraceae</taxon>
        <taxon>Maribellus</taxon>
    </lineage>
</organism>
<accession>A0A399SZ78</accession>